<accession>A0A5N4AI28</accession>
<dbReference type="Proteomes" id="UP000327044">
    <property type="component" value="Unassembled WGS sequence"/>
</dbReference>
<dbReference type="InParanoid" id="A0A5N4AI28"/>
<keyword evidence="3" id="KW-1185">Reference proteome</keyword>
<comment type="caution">
    <text evidence="2">The sequence shown here is derived from an EMBL/GenBank/DDBJ whole genome shotgun (WGS) entry which is preliminary data.</text>
</comment>
<proteinExistence type="predicted"/>
<feature type="region of interest" description="Disordered" evidence="1">
    <location>
        <begin position="1"/>
        <end position="156"/>
    </location>
</feature>
<dbReference type="EMBL" id="VVIM01000007">
    <property type="protein sequence ID" value="KAB0796949.1"/>
    <property type="molecule type" value="Genomic_DNA"/>
</dbReference>
<feature type="compositionally biased region" description="Basic residues" evidence="1">
    <location>
        <begin position="61"/>
        <end position="71"/>
    </location>
</feature>
<feature type="compositionally biased region" description="Basic residues" evidence="1">
    <location>
        <begin position="139"/>
        <end position="151"/>
    </location>
</feature>
<feature type="compositionally biased region" description="Basic and acidic residues" evidence="1">
    <location>
        <begin position="41"/>
        <end position="60"/>
    </location>
</feature>
<reference evidence="2 3" key="1">
    <citation type="journal article" date="2018" name="Elife">
        <title>Firefly genomes illuminate parallel origins of bioluminescence in beetles.</title>
        <authorList>
            <person name="Fallon T.R."/>
            <person name="Lower S.E."/>
            <person name="Chang C.H."/>
            <person name="Bessho-Uehara M."/>
            <person name="Martin G.J."/>
            <person name="Bewick A.J."/>
            <person name="Behringer M."/>
            <person name="Debat H.J."/>
            <person name="Wong I."/>
            <person name="Day J.C."/>
            <person name="Suvorov A."/>
            <person name="Silva C.J."/>
            <person name="Stanger-Hall K.F."/>
            <person name="Hall D.W."/>
            <person name="Schmitz R.J."/>
            <person name="Nelson D.R."/>
            <person name="Lewis S.M."/>
            <person name="Shigenobu S."/>
            <person name="Bybee S.M."/>
            <person name="Larracuente A.M."/>
            <person name="Oba Y."/>
            <person name="Weng J.K."/>
        </authorList>
    </citation>
    <scope>NUCLEOTIDE SEQUENCE [LARGE SCALE GENOMIC DNA]</scope>
    <source>
        <strain evidence="2">1611_PpyrPB1</strain>
        <tissue evidence="2">Whole body</tissue>
    </source>
</reference>
<name>A0A5N4AI28_PHOPY</name>
<feature type="compositionally biased region" description="Basic residues" evidence="1">
    <location>
        <begin position="25"/>
        <end position="39"/>
    </location>
</feature>
<dbReference type="AlphaFoldDB" id="A0A5N4AI28"/>
<evidence type="ECO:0000256" key="1">
    <source>
        <dbReference type="SAM" id="MobiDB-lite"/>
    </source>
</evidence>
<gene>
    <name evidence="2" type="ORF">PPYR_11010</name>
</gene>
<evidence type="ECO:0000313" key="3">
    <source>
        <dbReference type="Proteomes" id="UP000327044"/>
    </source>
</evidence>
<protein>
    <submittedName>
        <fullName evidence="2">Uncharacterized protein</fullName>
    </submittedName>
</protein>
<feature type="compositionally biased region" description="Basic residues" evidence="1">
    <location>
        <begin position="1"/>
        <end position="19"/>
    </location>
</feature>
<sequence>MGNKKAGKNLKQKKIKTAKPQKNTRIGKFKKGNGLKQKKQMVPEKQLKKNLGRELTEHKSIKLSKKPKLRERKSNVKNFKRNQKAELKDQNEASSPARGRKRKLKQDTNNSQEFKKMKKTDPNNSNVESETETEPEQSKKKKRRSRLKKKRTNIEGADETSKIAPNAGKFLLINLIKTYLKEKVKTIPVSKMQQRVLKKYCQLKGVEESPKLVKEFHQSLKSTFGVVVIDDVVKLVNR</sequence>
<organism evidence="2 3">
    <name type="scientific">Photinus pyralis</name>
    <name type="common">Common eastern firefly</name>
    <name type="synonym">Lampyris pyralis</name>
    <dbReference type="NCBI Taxonomy" id="7054"/>
    <lineage>
        <taxon>Eukaryota</taxon>
        <taxon>Metazoa</taxon>
        <taxon>Ecdysozoa</taxon>
        <taxon>Arthropoda</taxon>
        <taxon>Hexapoda</taxon>
        <taxon>Insecta</taxon>
        <taxon>Pterygota</taxon>
        <taxon>Neoptera</taxon>
        <taxon>Endopterygota</taxon>
        <taxon>Coleoptera</taxon>
        <taxon>Polyphaga</taxon>
        <taxon>Elateriformia</taxon>
        <taxon>Elateroidea</taxon>
        <taxon>Lampyridae</taxon>
        <taxon>Lampyrinae</taxon>
        <taxon>Photinus</taxon>
    </lineage>
</organism>
<evidence type="ECO:0000313" key="2">
    <source>
        <dbReference type="EMBL" id="KAB0796949.1"/>
    </source>
</evidence>